<evidence type="ECO:0000313" key="2">
    <source>
        <dbReference type="Proteomes" id="UP000521872"/>
    </source>
</evidence>
<sequence length="488" mass="55824">MYLSLPEASSSAVSLSLSIDPLEEFWDHIFTAECDDKTCLSRHSKSLFRFAGSNEEDHRKDDLHIHYDGSKKTFTRIAPFLRKYSHQIRHLTCHFEGKSLDATMLSLHDERKGETEEESCQLYTPYSTILDMLSLLQWPVLEEFKIMDSEAGQLALHVARDLNCQTDRDCPGSCTDSLIFSPTLWKRNRWAPTGLTVFQVLYPSFFGWTDPKALAKGLRNFLERTQSTSTLRQLGISCIFHPEDIPKDDGHISAPGHPMLLRLLTLLELSVFYVQDPSPILRTIRAPRLEGLVLEDSLFYSQANHILHDYEIDRCKQLRQDKELPGLLDYMDSFMGRSLKRLSLYSVASCDLSQTYDFVALNLNHLEELDLRGQNDDDANPVNPFAICLFTKFAEKCVEQPLPLLPKLKKLTMGDYSLSVQLDCRIFMDTHQPPLEILVDKEMAGMISSDRVTTRVGCEGLVCICDERQVTDVIKKKKKELPYITITK</sequence>
<dbReference type="Proteomes" id="UP000521872">
    <property type="component" value="Unassembled WGS sequence"/>
</dbReference>
<comment type="caution">
    <text evidence="1">The sequence shown here is derived from an EMBL/GenBank/DDBJ whole genome shotgun (WGS) entry which is preliminary data.</text>
</comment>
<reference evidence="1 2" key="1">
    <citation type="submission" date="2019-12" db="EMBL/GenBank/DDBJ databases">
        <authorList>
            <person name="Floudas D."/>
            <person name="Bentzer J."/>
            <person name="Ahren D."/>
            <person name="Johansson T."/>
            <person name="Persson P."/>
            <person name="Tunlid A."/>
        </authorList>
    </citation>
    <scope>NUCLEOTIDE SEQUENCE [LARGE SCALE GENOMIC DNA]</scope>
    <source>
        <strain evidence="1 2">CBS 102.39</strain>
    </source>
</reference>
<evidence type="ECO:0000313" key="1">
    <source>
        <dbReference type="EMBL" id="KAF4622322.1"/>
    </source>
</evidence>
<proteinExistence type="predicted"/>
<organism evidence="1 2">
    <name type="scientific">Agrocybe pediades</name>
    <dbReference type="NCBI Taxonomy" id="84607"/>
    <lineage>
        <taxon>Eukaryota</taxon>
        <taxon>Fungi</taxon>
        <taxon>Dikarya</taxon>
        <taxon>Basidiomycota</taxon>
        <taxon>Agaricomycotina</taxon>
        <taxon>Agaricomycetes</taxon>
        <taxon>Agaricomycetidae</taxon>
        <taxon>Agaricales</taxon>
        <taxon>Agaricineae</taxon>
        <taxon>Strophariaceae</taxon>
        <taxon>Agrocybe</taxon>
    </lineage>
</organism>
<protein>
    <submittedName>
        <fullName evidence="1">Uncharacterized protein</fullName>
    </submittedName>
</protein>
<name>A0A8H4R315_9AGAR</name>
<accession>A0A8H4R315</accession>
<gene>
    <name evidence="1" type="ORF">D9613_009268</name>
</gene>
<keyword evidence="2" id="KW-1185">Reference proteome</keyword>
<dbReference type="EMBL" id="JAACJL010000002">
    <property type="protein sequence ID" value="KAF4622322.1"/>
    <property type="molecule type" value="Genomic_DNA"/>
</dbReference>
<dbReference type="AlphaFoldDB" id="A0A8H4R315"/>